<dbReference type="SUPFAM" id="SSF56672">
    <property type="entry name" value="DNA/RNA polymerases"/>
    <property type="match status" value="1"/>
</dbReference>
<dbReference type="InterPro" id="IPR002298">
    <property type="entry name" value="DNA_polymerase_A"/>
</dbReference>
<dbReference type="Gene3D" id="1.10.150.20">
    <property type="entry name" value="5' to 3' exonuclease, C-terminal subdomain"/>
    <property type="match status" value="1"/>
</dbReference>
<dbReference type="EMBL" id="LAZR01046555">
    <property type="protein sequence ID" value="KKK96270.1"/>
    <property type="molecule type" value="Genomic_DNA"/>
</dbReference>
<evidence type="ECO:0000313" key="3">
    <source>
        <dbReference type="EMBL" id="KKK96270.1"/>
    </source>
</evidence>
<dbReference type="PANTHER" id="PTHR10133:SF27">
    <property type="entry name" value="DNA POLYMERASE NU"/>
    <property type="match status" value="1"/>
</dbReference>
<protein>
    <recommendedName>
        <fullName evidence="2">DNA-directed DNA polymerase family A palm domain-containing protein</fullName>
    </recommendedName>
</protein>
<dbReference type="InterPro" id="IPR043502">
    <property type="entry name" value="DNA/RNA_pol_sf"/>
</dbReference>
<accession>A0A0F9ADB8</accession>
<dbReference type="GO" id="GO:0003887">
    <property type="term" value="F:DNA-directed DNA polymerase activity"/>
    <property type="evidence" value="ECO:0007669"/>
    <property type="project" value="InterPro"/>
</dbReference>
<name>A0A0F9ADB8_9ZZZZ</name>
<dbReference type="Pfam" id="PF00476">
    <property type="entry name" value="DNA_pol_A"/>
    <property type="match status" value="1"/>
</dbReference>
<dbReference type="PRINTS" id="PR00868">
    <property type="entry name" value="DNAPOLI"/>
</dbReference>
<dbReference type="Gene3D" id="3.30.70.370">
    <property type="match status" value="1"/>
</dbReference>
<feature type="non-terminal residue" evidence="3">
    <location>
        <position position="1"/>
    </location>
</feature>
<organism evidence="3">
    <name type="scientific">marine sediment metagenome</name>
    <dbReference type="NCBI Taxonomy" id="412755"/>
    <lineage>
        <taxon>unclassified sequences</taxon>
        <taxon>metagenomes</taxon>
        <taxon>ecological metagenomes</taxon>
    </lineage>
</organism>
<reference evidence="3" key="1">
    <citation type="journal article" date="2015" name="Nature">
        <title>Complex archaea that bridge the gap between prokaryotes and eukaryotes.</title>
        <authorList>
            <person name="Spang A."/>
            <person name="Saw J.H."/>
            <person name="Jorgensen S.L."/>
            <person name="Zaremba-Niedzwiedzka K."/>
            <person name="Martijn J."/>
            <person name="Lind A.E."/>
            <person name="van Eijk R."/>
            <person name="Schleper C."/>
            <person name="Guy L."/>
            <person name="Ettema T.J."/>
        </authorList>
    </citation>
    <scope>NUCLEOTIDE SEQUENCE</scope>
</reference>
<dbReference type="GO" id="GO:0006261">
    <property type="term" value="P:DNA-templated DNA replication"/>
    <property type="evidence" value="ECO:0007669"/>
    <property type="project" value="InterPro"/>
</dbReference>
<dbReference type="PANTHER" id="PTHR10133">
    <property type="entry name" value="DNA POLYMERASE I"/>
    <property type="match status" value="1"/>
</dbReference>
<proteinExistence type="predicted"/>
<comment type="caution">
    <text evidence="3">The sequence shown here is derived from an EMBL/GenBank/DDBJ whole genome shotgun (WGS) entry which is preliminary data.</text>
</comment>
<gene>
    <name evidence="3" type="ORF">LCGC14_2664430</name>
</gene>
<dbReference type="GO" id="GO:0006302">
    <property type="term" value="P:double-strand break repair"/>
    <property type="evidence" value="ECO:0007669"/>
    <property type="project" value="TreeGrafter"/>
</dbReference>
<dbReference type="InterPro" id="IPR001098">
    <property type="entry name" value="DNA-dir_DNA_pol_A_palm_dom"/>
</dbReference>
<dbReference type="GO" id="GO:0003677">
    <property type="term" value="F:DNA binding"/>
    <property type="evidence" value="ECO:0007669"/>
    <property type="project" value="InterPro"/>
</dbReference>
<dbReference type="AlphaFoldDB" id="A0A0F9ADB8"/>
<feature type="domain" description="DNA-directed DNA polymerase family A palm" evidence="2">
    <location>
        <begin position="4"/>
        <end position="158"/>
    </location>
</feature>
<sequence length="190" mass="21696">YYGGPRMMAAALKINVVTAQNFQRQYFAAFPGIKKWHHAVAQELQTTGKLTTPLGRKRQFWGRLWDDTTLREGIAYVPQSMVADILNLGLWRVWKELGTWFNTVQLLAQVHDAILIQYSEEVEAEVLPIVCALLEIPVTHGGRTMAIPTDVAVGWNWGHASDENPDGLEEWKGSDERRRTTDPLLHRYVR</sequence>
<evidence type="ECO:0000256" key="1">
    <source>
        <dbReference type="ARBA" id="ARBA00022705"/>
    </source>
</evidence>
<evidence type="ECO:0000259" key="2">
    <source>
        <dbReference type="Pfam" id="PF00476"/>
    </source>
</evidence>
<keyword evidence="1" id="KW-0235">DNA replication</keyword>